<gene>
    <name evidence="1" type="ORF">OWV82_000493</name>
</gene>
<evidence type="ECO:0000313" key="1">
    <source>
        <dbReference type="EMBL" id="KAJ4727386.1"/>
    </source>
</evidence>
<reference evidence="1 2" key="1">
    <citation type="journal article" date="2023" name="Science">
        <title>Complex scaffold remodeling in plant triterpene biosynthesis.</title>
        <authorList>
            <person name="De La Pena R."/>
            <person name="Hodgson H."/>
            <person name="Liu J.C."/>
            <person name="Stephenson M.J."/>
            <person name="Martin A.C."/>
            <person name="Owen C."/>
            <person name="Harkess A."/>
            <person name="Leebens-Mack J."/>
            <person name="Jimenez L.E."/>
            <person name="Osbourn A."/>
            <person name="Sattely E.S."/>
        </authorList>
    </citation>
    <scope>NUCLEOTIDE SEQUENCE [LARGE SCALE GENOMIC DNA]</scope>
    <source>
        <strain evidence="2">cv. JPN11</strain>
        <tissue evidence="1">Leaf</tissue>
    </source>
</reference>
<accession>A0ACC1YUF6</accession>
<dbReference type="Proteomes" id="UP001164539">
    <property type="component" value="Chromosome 1"/>
</dbReference>
<evidence type="ECO:0000313" key="2">
    <source>
        <dbReference type="Proteomes" id="UP001164539"/>
    </source>
</evidence>
<comment type="caution">
    <text evidence="1">The sequence shown here is derived from an EMBL/GenBank/DDBJ whole genome shotgun (WGS) entry which is preliminary data.</text>
</comment>
<organism evidence="1 2">
    <name type="scientific">Melia azedarach</name>
    <name type="common">Chinaberry tree</name>
    <dbReference type="NCBI Taxonomy" id="155640"/>
    <lineage>
        <taxon>Eukaryota</taxon>
        <taxon>Viridiplantae</taxon>
        <taxon>Streptophyta</taxon>
        <taxon>Embryophyta</taxon>
        <taxon>Tracheophyta</taxon>
        <taxon>Spermatophyta</taxon>
        <taxon>Magnoliopsida</taxon>
        <taxon>eudicotyledons</taxon>
        <taxon>Gunneridae</taxon>
        <taxon>Pentapetalae</taxon>
        <taxon>rosids</taxon>
        <taxon>malvids</taxon>
        <taxon>Sapindales</taxon>
        <taxon>Meliaceae</taxon>
        <taxon>Melia</taxon>
    </lineage>
</organism>
<name>A0ACC1YUF6_MELAZ</name>
<dbReference type="EMBL" id="CM051394">
    <property type="protein sequence ID" value="KAJ4727386.1"/>
    <property type="molecule type" value="Genomic_DNA"/>
</dbReference>
<proteinExistence type="predicted"/>
<sequence>MNNFHCIPTCTSNGTPLLVGAKDNRGREFVTALRTKVKNDMDDYKKAELVAKERRWVGTIVTKMFDGERYMGNVVDFDEETEYFKVGIVYEDSDKQEEVCKEELRTLVPPPKLVCEYLDRIQARKNEIRKKRKRGATTESASAKRRLPSKSNQAQSKKVKCKKAGNNASQNCSTYVPLAFREKKKDAYIWYY</sequence>
<keyword evidence="2" id="KW-1185">Reference proteome</keyword>
<protein>
    <submittedName>
        <fullName evidence="1">Uncharacterized protein</fullName>
    </submittedName>
</protein>